<organism evidence="1">
    <name type="scientific">Lygus hesperus</name>
    <name type="common">Western plant bug</name>
    <dbReference type="NCBI Taxonomy" id="30085"/>
    <lineage>
        <taxon>Eukaryota</taxon>
        <taxon>Metazoa</taxon>
        <taxon>Ecdysozoa</taxon>
        <taxon>Arthropoda</taxon>
        <taxon>Hexapoda</taxon>
        <taxon>Insecta</taxon>
        <taxon>Pterygota</taxon>
        <taxon>Neoptera</taxon>
        <taxon>Paraneoptera</taxon>
        <taxon>Hemiptera</taxon>
        <taxon>Heteroptera</taxon>
        <taxon>Panheteroptera</taxon>
        <taxon>Cimicomorpha</taxon>
        <taxon>Miridae</taxon>
        <taxon>Mirini</taxon>
        <taxon>Lygus</taxon>
    </lineage>
</organism>
<dbReference type="EMBL" id="GBHO01039364">
    <property type="protein sequence ID" value="JAG04240.1"/>
    <property type="molecule type" value="Transcribed_RNA"/>
</dbReference>
<accession>A0A0A9WHA2</accession>
<sequence length="101" mass="11692">DELVVLHDVHKMESTFPLDTDVSNMQGARNCYYQIYTNFEKIQIPPSSSSTSQNLPPALNYTISNESRVELPRIDVPKFDGQLLNWPKFRDTFTSMIHKED</sequence>
<reference evidence="1" key="2">
    <citation type="submission" date="2014-07" db="EMBL/GenBank/DDBJ databases">
        <authorList>
            <person name="Hull J."/>
        </authorList>
    </citation>
    <scope>NUCLEOTIDE SEQUENCE</scope>
</reference>
<feature type="non-terminal residue" evidence="1">
    <location>
        <position position="1"/>
    </location>
</feature>
<evidence type="ECO:0000313" key="1">
    <source>
        <dbReference type="EMBL" id="JAG04240.1"/>
    </source>
</evidence>
<name>A0A0A9WHA2_LYGHE</name>
<dbReference type="AlphaFoldDB" id="A0A0A9WHA2"/>
<protein>
    <submittedName>
        <fullName evidence="1">Uncharacterized protein</fullName>
    </submittedName>
</protein>
<feature type="non-terminal residue" evidence="1">
    <location>
        <position position="101"/>
    </location>
</feature>
<reference evidence="1" key="1">
    <citation type="journal article" date="2014" name="PLoS ONE">
        <title>Transcriptome-Based Identification of ABC Transporters in the Western Tarnished Plant Bug Lygus hesperus.</title>
        <authorList>
            <person name="Hull J.J."/>
            <person name="Chaney K."/>
            <person name="Geib S.M."/>
            <person name="Fabrick J.A."/>
            <person name="Brent C.S."/>
            <person name="Walsh D."/>
            <person name="Lavine L.C."/>
        </authorList>
    </citation>
    <scope>NUCLEOTIDE SEQUENCE</scope>
</reference>
<gene>
    <name evidence="1" type="ORF">CM83_105542</name>
</gene>
<proteinExistence type="predicted"/>